<organism evidence="2 3">
    <name type="scientific">Schizopora paradoxa</name>
    <dbReference type="NCBI Taxonomy" id="27342"/>
    <lineage>
        <taxon>Eukaryota</taxon>
        <taxon>Fungi</taxon>
        <taxon>Dikarya</taxon>
        <taxon>Basidiomycota</taxon>
        <taxon>Agaricomycotina</taxon>
        <taxon>Agaricomycetes</taxon>
        <taxon>Hymenochaetales</taxon>
        <taxon>Schizoporaceae</taxon>
        <taxon>Schizopora</taxon>
    </lineage>
</organism>
<gene>
    <name evidence="2" type="ORF">SCHPADRAFT_896258</name>
</gene>
<dbReference type="EMBL" id="KQ086309">
    <property type="protein sequence ID" value="KLO05429.1"/>
    <property type="molecule type" value="Genomic_DNA"/>
</dbReference>
<dbReference type="InterPro" id="IPR029033">
    <property type="entry name" value="His_PPase_superfam"/>
</dbReference>
<dbReference type="Gene3D" id="3.40.50.1240">
    <property type="entry name" value="Phosphoglycerate mutase-like"/>
    <property type="match status" value="1"/>
</dbReference>
<sequence>MYLLFSLYHNDTTILPRRSHRVGALAHSTINDIHNETYAYRLPPSYLAQAQALVDFHEHGVFKDASSEGIGNVAGRAALPSIIKSFERLSVPKDPLALVVQEISYKPYISLFNIIGLDATYPELHGLPNYGSALAFELRNEGETFLRTKSKNGTNKQFRTLHLSGHKEHIALNEFLYRLDVSPFYPDPFGPRFKMLFIENGQTENGQCSTRFFSSPSSWGFTTIFSAFMLVAFAATKLIKSRKPRLSGCETLPTTFSNNTEV</sequence>
<dbReference type="OrthoDB" id="258392at2759"/>
<dbReference type="InParanoid" id="A0A0H2R155"/>
<evidence type="ECO:0000313" key="2">
    <source>
        <dbReference type="EMBL" id="KLO05429.1"/>
    </source>
</evidence>
<keyword evidence="3" id="KW-1185">Reference proteome</keyword>
<dbReference type="STRING" id="27342.A0A0H2R155"/>
<dbReference type="Proteomes" id="UP000053477">
    <property type="component" value="Unassembled WGS sequence"/>
</dbReference>
<evidence type="ECO:0000256" key="1">
    <source>
        <dbReference type="SAM" id="Phobius"/>
    </source>
</evidence>
<keyword evidence="1" id="KW-0812">Transmembrane</keyword>
<accession>A0A0H2R155</accession>
<keyword evidence="1" id="KW-1133">Transmembrane helix</keyword>
<dbReference type="AlphaFoldDB" id="A0A0H2R155"/>
<name>A0A0H2R155_9AGAM</name>
<protein>
    <submittedName>
        <fullName evidence="2">Uncharacterized protein</fullName>
    </submittedName>
</protein>
<feature type="transmembrane region" description="Helical" evidence="1">
    <location>
        <begin position="218"/>
        <end position="236"/>
    </location>
</feature>
<dbReference type="SUPFAM" id="SSF53254">
    <property type="entry name" value="Phosphoglycerate mutase-like"/>
    <property type="match status" value="1"/>
</dbReference>
<reference evidence="2 3" key="1">
    <citation type="submission" date="2015-04" db="EMBL/GenBank/DDBJ databases">
        <title>Complete genome sequence of Schizopora paradoxa KUC8140, a cosmopolitan wood degrader in East Asia.</title>
        <authorList>
            <consortium name="DOE Joint Genome Institute"/>
            <person name="Min B."/>
            <person name="Park H."/>
            <person name="Jang Y."/>
            <person name="Kim J.-J."/>
            <person name="Kim K.H."/>
            <person name="Pangilinan J."/>
            <person name="Lipzen A."/>
            <person name="Riley R."/>
            <person name="Grigoriev I.V."/>
            <person name="Spatafora J.W."/>
            <person name="Choi I.-G."/>
        </authorList>
    </citation>
    <scope>NUCLEOTIDE SEQUENCE [LARGE SCALE GENOMIC DNA]</scope>
    <source>
        <strain evidence="2 3">KUC8140</strain>
    </source>
</reference>
<evidence type="ECO:0000313" key="3">
    <source>
        <dbReference type="Proteomes" id="UP000053477"/>
    </source>
</evidence>
<keyword evidence="1" id="KW-0472">Membrane</keyword>
<proteinExistence type="predicted"/>